<feature type="region of interest" description="Disordered" evidence="1">
    <location>
        <begin position="469"/>
        <end position="491"/>
    </location>
</feature>
<feature type="compositionally biased region" description="Pro residues" evidence="1">
    <location>
        <begin position="991"/>
        <end position="1000"/>
    </location>
</feature>
<feature type="compositionally biased region" description="Low complexity" evidence="1">
    <location>
        <begin position="613"/>
        <end position="622"/>
    </location>
</feature>
<keyword evidence="3" id="KW-1185">Reference proteome</keyword>
<feature type="region of interest" description="Disordered" evidence="1">
    <location>
        <begin position="667"/>
        <end position="715"/>
    </location>
</feature>
<feature type="compositionally biased region" description="Low complexity" evidence="1">
    <location>
        <begin position="976"/>
        <end position="990"/>
    </location>
</feature>
<feature type="region of interest" description="Disordered" evidence="1">
    <location>
        <begin position="29"/>
        <end position="48"/>
    </location>
</feature>
<evidence type="ECO:0000313" key="2">
    <source>
        <dbReference type="EMBL" id="GIL47589.1"/>
    </source>
</evidence>
<feature type="region of interest" description="Disordered" evidence="1">
    <location>
        <begin position="887"/>
        <end position="920"/>
    </location>
</feature>
<feature type="compositionally biased region" description="Pro residues" evidence="1">
    <location>
        <begin position="853"/>
        <end position="865"/>
    </location>
</feature>
<comment type="caution">
    <text evidence="2">The sequence shown here is derived from an EMBL/GenBank/DDBJ whole genome shotgun (WGS) entry which is preliminary data.</text>
</comment>
<feature type="region of interest" description="Disordered" evidence="1">
    <location>
        <begin position="180"/>
        <end position="207"/>
    </location>
</feature>
<reference evidence="2" key="1">
    <citation type="journal article" date="2021" name="Proc. Natl. Acad. Sci. U.S.A.">
        <title>Three genomes in the algal genus Volvox reveal the fate of a haploid sex-determining region after a transition to homothallism.</title>
        <authorList>
            <person name="Yamamoto K."/>
            <person name="Hamaji T."/>
            <person name="Kawai-Toyooka H."/>
            <person name="Matsuzaki R."/>
            <person name="Takahashi F."/>
            <person name="Nishimura Y."/>
            <person name="Kawachi M."/>
            <person name="Noguchi H."/>
            <person name="Minakuchi Y."/>
            <person name="Umen J.G."/>
            <person name="Toyoda A."/>
            <person name="Nozaki H."/>
        </authorList>
    </citation>
    <scope>NUCLEOTIDE SEQUENCE</scope>
    <source>
        <strain evidence="2">NIES-3780</strain>
    </source>
</reference>
<feature type="region of interest" description="Disordered" evidence="1">
    <location>
        <begin position="802"/>
        <end position="866"/>
    </location>
</feature>
<feature type="compositionally biased region" description="Low complexity" evidence="1">
    <location>
        <begin position="529"/>
        <end position="538"/>
    </location>
</feature>
<feature type="region of interest" description="Disordered" evidence="1">
    <location>
        <begin position="596"/>
        <end position="642"/>
    </location>
</feature>
<sequence>MGNTSSRGSRKFLDTETAWQEYYVAEWRSERSRELDRHGGPGRPPVARGESITAKLVFLEGALKNEQKRMKQVLQVLDDEAQKREQQGAQKTPPERLPDFILNTDFRAYERRHTEEQAAEVDATQQQQKDFSLLAKDPELRRKMMEQRKKMLEYGKRVNVMKGAPGIKPLNLPAIKSKVAASWKPEEQGNHGEEDEGGGDPSLWTSPQPAEWRLRMHQARRRLILLVGAIARWQLALSRRPGPKRLPRVNSFSYFIPQVLGAEAKRFIEEATAIAKIKADAVKVEEPNTEPGLERVPPAELPQPPFQRQRQSPVDSLADTPERLRGGRGPLRRGVSDSGFSAVAAAMTTAPVDAESAAAGGATGGSDNAAAASSGAAARPKRKPELRKSSSGKCSSASLPDALIPGHTSDVEAYAPPRRMCSSRVTSTRLPAIGSARMSSSGIAAALVPPGGGDISSPPMVPRQPAAKIGRISSSGRQGGRTRRQSDSSLALATAATTAGGLRAAIAAATAASPGGAVTVMQRRSSAAAIRSGAGWRSRGSDCGSMQRQRDCSDVTAGAAAGGQLPDTIRPSMSGGAAAGPYSPLRSDMEQLLTTVDSAPTPDSPSSGGGGFLPRIPSSNSTSGGGAGPGSSPSSSKPMSAVQARRLALMAEACNLAGAEEGAGMLRGNATSSPSRLGPLKLGNGTATPLGSGASRSPDKPGGGGGGGGSILDALRHSREGPFSNGLAAGAVKELRETLSLASGGASMSPIHSPGMRARTFSLDASMLGSTIAAASALVPVQPASPRPLQHILTNAIVPASSASSPKFHPHPPPPISQHPTTLSSSSSCAPPECNTANESDLPVSPTAAPLPLGAPPLRPSPRPVPAVISNSTAAASAIASHTATLPSAASNPSASGGGAASSASVTSGTTPSASASVSSPTLATAAPSTAPIAAAVAAATAPSAGTAPGPGLPPLPPPSKPPLGPPGSGERVRSGRSSNAPSPSSNNSSNPPPPSPPSGSQPAAITAAVPPPPPSPPPPLDPEAVARLSKAQQLMGMYANRVNATWAELQQWGPPSVLSVPEQELFCASDAWVPYKVTVLRMLKAGSLGVHIDACADTVQLPDGTSMDVWTSDPWNLAQRLRPGSLPLSERIEGVSVGARALQQLVLAVESLAGKDAVAKLTVVLAINDDQRNAVVADIIRTRAYGLKPENLILTAQRKRCGYRYDREAQAFLEDPSTPAQVLGSGYALCQLAWLGDAFSVTREGELAMLMGRTLLERFAEQRLEWLVSRRARDLALLTPEGVLDLQHLAFSLYAADRHSGNMVVQAAPATSLNIPRAYDSTLLVLKAPPGSAGAGGGATAVSARVASVAASAAGVQGSGGAAGIVDLRAAELSSPVMVEVLAGVRKQAGHDGYVGLQRYLIHVPTLHAMLNTLGVFRPKLFMTGDVARLSLDAADITADRRVACVAVQTRSSPAILTSPNEVDDLIPLLLAQDHSAAFRDIIAASNEGVRDSDGAGGPGAAASVGGGAAAGAAGAAGCSPAMVLMTTKPGIRILLYIASNDVTQLAVNLVLLMARPGRDVVHLVTVVHNSLQMPSGQALLLKYLKQISNAMIETHSEVLVKGINGLLEVMEGAAARLAPNLVVMASAALTMANLNTASVMGSVTLSVLKRLTLPVAVATSNSKNLVLTQRRTALRCMVLVDPTSRPALNFLCSSCMEPMRGDKLVLAGHHPTRQMTTQQQQAQRRLVDNFGDIASSHRFHAPTKLQLDGPVDKALTAAAEDEVVHLVGMQVPLGTKGVPGHVLGLIRSCKGGVLVFRDAA</sequence>
<feature type="compositionally biased region" description="Pro residues" evidence="1">
    <location>
        <begin position="1010"/>
        <end position="1022"/>
    </location>
</feature>
<name>A0A8J4AY50_9CHLO</name>
<evidence type="ECO:0000313" key="3">
    <source>
        <dbReference type="Proteomes" id="UP000747399"/>
    </source>
</evidence>
<feature type="compositionally biased region" description="Low complexity" evidence="1">
    <location>
        <begin position="818"/>
        <end position="828"/>
    </location>
</feature>
<feature type="compositionally biased region" description="Pro residues" evidence="1">
    <location>
        <begin position="951"/>
        <end position="966"/>
    </location>
</feature>
<protein>
    <submittedName>
        <fullName evidence="2">Uncharacterized protein</fullName>
    </submittedName>
</protein>
<proteinExistence type="predicted"/>
<evidence type="ECO:0000256" key="1">
    <source>
        <dbReference type="SAM" id="MobiDB-lite"/>
    </source>
</evidence>
<feature type="region of interest" description="Disordered" evidence="1">
    <location>
        <begin position="285"/>
        <end position="336"/>
    </location>
</feature>
<feature type="compositionally biased region" description="Basic and acidic residues" evidence="1">
    <location>
        <begin position="29"/>
        <end position="39"/>
    </location>
</feature>
<feature type="region of interest" description="Disordered" evidence="1">
    <location>
        <begin position="529"/>
        <end position="584"/>
    </location>
</feature>
<feature type="compositionally biased region" description="Low complexity" evidence="1">
    <location>
        <begin position="357"/>
        <end position="378"/>
    </location>
</feature>
<gene>
    <name evidence="2" type="ORF">Vafri_4374</name>
</gene>
<feature type="compositionally biased region" description="Low complexity" evidence="1">
    <location>
        <begin position="389"/>
        <end position="398"/>
    </location>
</feature>
<feature type="region of interest" description="Disordered" evidence="1">
    <location>
        <begin position="357"/>
        <end position="415"/>
    </location>
</feature>
<organism evidence="2 3">
    <name type="scientific">Volvox africanus</name>
    <dbReference type="NCBI Taxonomy" id="51714"/>
    <lineage>
        <taxon>Eukaryota</taxon>
        <taxon>Viridiplantae</taxon>
        <taxon>Chlorophyta</taxon>
        <taxon>core chlorophytes</taxon>
        <taxon>Chlorophyceae</taxon>
        <taxon>CS clade</taxon>
        <taxon>Chlamydomonadales</taxon>
        <taxon>Volvocaceae</taxon>
        <taxon>Volvox</taxon>
    </lineage>
</organism>
<feature type="compositionally biased region" description="Low complexity" evidence="1">
    <location>
        <begin position="630"/>
        <end position="640"/>
    </location>
</feature>
<feature type="compositionally biased region" description="Gly residues" evidence="1">
    <location>
        <begin position="701"/>
        <end position="710"/>
    </location>
</feature>
<feature type="region of interest" description="Disordered" evidence="1">
    <location>
        <begin position="943"/>
        <end position="1024"/>
    </location>
</feature>
<accession>A0A8J4AY50</accession>
<feature type="region of interest" description="Disordered" evidence="1">
    <location>
        <begin position="78"/>
        <end position="100"/>
    </location>
</feature>
<dbReference type="Proteomes" id="UP000747399">
    <property type="component" value="Unassembled WGS sequence"/>
</dbReference>
<dbReference type="EMBL" id="BNCO01000004">
    <property type="protein sequence ID" value="GIL47589.1"/>
    <property type="molecule type" value="Genomic_DNA"/>
</dbReference>